<proteinExistence type="predicted"/>
<accession>A0A0E9TKA4</accession>
<organism evidence="1">
    <name type="scientific">Anguilla anguilla</name>
    <name type="common">European freshwater eel</name>
    <name type="synonym">Muraena anguilla</name>
    <dbReference type="NCBI Taxonomy" id="7936"/>
    <lineage>
        <taxon>Eukaryota</taxon>
        <taxon>Metazoa</taxon>
        <taxon>Chordata</taxon>
        <taxon>Craniata</taxon>
        <taxon>Vertebrata</taxon>
        <taxon>Euteleostomi</taxon>
        <taxon>Actinopterygii</taxon>
        <taxon>Neopterygii</taxon>
        <taxon>Teleostei</taxon>
        <taxon>Anguilliformes</taxon>
        <taxon>Anguillidae</taxon>
        <taxon>Anguilla</taxon>
    </lineage>
</organism>
<dbReference type="EMBL" id="GBXM01055394">
    <property type="protein sequence ID" value="JAH53183.1"/>
    <property type="molecule type" value="Transcribed_RNA"/>
</dbReference>
<evidence type="ECO:0000313" key="1">
    <source>
        <dbReference type="EMBL" id="JAH53183.1"/>
    </source>
</evidence>
<dbReference type="AlphaFoldDB" id="A0A0E9TKA4"/>
<sequence length="31" mass="3589">MRVPKGKGADLFEEQRRIKHFSICCAVLTVR</sequence>
<reference evidence="1" key="1">
    <citation type="submission" date="2014-11" db="EMBL/GenBank/DDBJ databases">
        <authorList>
            <person name="Amaro Gonzalez C."/>
        </authorList>
    </citation>
    <scope>NUCLEOTIDE SEQUENCE</scope>
</reference>
<protein>
    <submittedName>
        <fullName evidence="1">Uncharacterized protein</fullName>
    </submittedName>
</protein>
<name>A0A0E9TKA4_ANGAN</name>
<reference evidence="1" key="2">
    <citation type="journal article" date="2015" name="Fish Shellfish Immunol.">
        <title>Early steps in the European eel (Anguilla anguilla)-Vibrio vulnificus interaction in the gills: Role of the RtxA13 toxin.</title>
        <authorList>
            <person name="Callol A."/>
            <person name="Pajuelo D."/>
            <person name="Ebbesson L."/>
            <person name="Teles M."/>
            <person name="MacKenzie S."/>
            <person name="Amaro C."/>
        </authorList>
    </citation>
    <scope>NUCLEOTIDE SEQUENCE</scope>
</reference>